<keyword evidence="7" id="KW-1185">Reference proteome</keyword>
<feature type="transmembrane region" description="Helical" evidence="5">
    <location>
        <begin position="147"/>
        <end position="164"/>
    </location>
</feature>
<evidence type="ECO:0000256" key="3">
    <source>
        <dbReference type="ARBA" id="ARBA00022989"/>
    </source>
</evidence>
<dbReference type="Proteomes" id="UP000314980">
    <property type="component" value="Unassembled WGS sequence"/>
</dbReference>
<accession>A0A4W6DJ18</accession>
<keyword evidence="3 5" id="KW-1133">Transmembrane helix</keyword>
<evidence type="ECO:0008006" key="8">
    <source>
        <dbReference type="Google" id="ProtNLM"/>
    </source>
</evidence>
<evidence type="ECO:0000313" key="7">
    <source>
        <dbReference type="Proteomes" id="UP000314980"/>
    </source>
</evidence>
<sequence>MQDYEETVSFLGTWGPFQRRVFFLLCLTSIPCGYNILSVIFLLASPPHHCHIPAHSNLSQDWIQASIPVQQVAGQPERSSCSRYELDMLQNLSTSVPGLSPEVLISSLKQEGCKDGWTYSTEYYQSTVVTEFNLVCSDQWKQPLTSLIYFLGGLCGCFISGQLSDRFGRKPILFSAIILLSVFSTAVAFAPSWPVFTVLFFMLGLGQISCYIVVFVLGSRAPDWFDQSSLLQPVFAFCLCDCYDAAAGHCLPSHKLETPVTDHGCAWCGLYPLLVADSRVSSLVGVSWPFAGSRTPAEVSSSGEPSGTSTCHLPVIQRKNL</sequence>
<dbReference type="AlphaFoldDB" id="A0A4W6DJ18"/>
<protein>
    <recommendedName>
        <fullName evidence="8">Major facilitator superfamily (MFS) profile domain-containing protein</fullName>
    </recommendedName>
</protein>
<dbReference type="STRING" id="8187.ENSLCAP00010024900"/>
<dbReference type="PANTHER" id="PTHR24064">
    <property type="entry name" value="SOLUTE CARRIER FAMILY 22 MEMBER"/>
    <property type="match status" value="1"/>
</dbReference>
<reference evidence="7" key="1">
    <citation type="submission" date="2015-09" db="EMBL/GenBank/DDBJ databases">
        <authorList>
            <person name="Sai Rama Sridatta P."/>
        </authorList>
    </citation>
    <scope>NUCLEOTIDE SEQUENCE [LARGE SCALE GENOMIC DNA]</scope>
</reference>
<reference evidence="6" key="2">
    <citation type="submission" date="2025-08" db="UniProtKB">
        <authorList>
            <consortium name="Ensembl"/>
        </authorList>
    </citation>
    <scope>IDENTIFICATION</scope>
</reference>
<evidence type="ECO:0000256" key="5">
    <source>
        <dbReference type="SAM" id="Phobius"/>
    </source>
</evidence>
<proteinExistence type="predicted"/>
<evidence type="ECO:0000256" key="4">
    <source>
        <dbReference type="ARBA" id="ARBA00023136"/>
    </source>
</evidence>
<evidence type="ECO:0000313" key="6">
    <source>
        <dbReference type="Ensembl" id="ENSLCAP00010024900.1"/>
    </source>
</evidence>
<dbReference type="PROSITE" id="PS00216">
    <property type="entry name" value="SUGAR_TRANSPORT_1"/>
    <property type="match status" value="1"/>
</dbReference>
<dbReference type="InterPro" id="IPR036259">
    <property type="entry name" value="MFS_trans_sf"/>
</dbReference>
<feature type="transmembrane region" description="Helical" evidence="5">
    <location>
        <begin position="171"/>
        <end position="190"/>
    </location>
</feature>
<dbReference type="InterPro" id="IPR011701">
    <property type="entry name" value="MFS"/>
</dbReference>
<dbReference type="Ensembl" id="ENSLCAT00010025443.1">
    <property type="protein sequence ID" value="ENSLCAP00010024900.1"/>
    <property type="gene ID" value="ENSLCAG00010011655.1"/>
</dbReference>
<comment type="subcellular location">
    <subcellularLocation>
        <location evidence="1">Membrane</location>
        <topology evidence="1">Multi-pass membrane protein</topology>
    </subcellularLocation>
</comment>
<dbReference type="InParanoid" id="A0A4W6DJ18"/>
<dbReference type="SUPFAM" id="SSF103473">
    <property type="entry name" value="MFS general substrate transporter"/>
    <property type="match status" value="1"/>
</dbReference>
<organism evidence="6 7">
    <name type="scientific">Lates calcarifer</name>
    <name type="common">Barramundi</name>
    <name type="synonym">Holocentrus calcarifer</name>
    <dbReference type="NCBI Taxonomy" id="8187"/>
    <lineage>
        <taxon>Eukaryota</taxon>
        <taxon>Metazoa</taxon>
        <taxon>Chordata</taxon>
        <taxon>Craniata</taxon>
        <taxon>Vertebrata</taxon>
        <taxon>Euteleostomi</taxon>
        <taxon>Actinopterygii</taxon>
        <taxon>Neopterygii</taxon>
        <taxon>Teleostei</taxon>
        <taxon>Neoteleostei</taxon>
        <taxon>Acanthomorphata</taxon>
        <taxon>Carangaria</taxon>
        <taxon>Carangaria incertae sedis</taxon>
        <taxon>Centropomidae</taxon>
        <taxon>Lates</taxon>
    </lineage>
</organism>
<dbReference type="GO" id="GO:0016020">
    <property type="term" value="C:membrane"/>
    <property type="evidence" value="ECO:0007669"/>
    <property type="project" value="UniProtKB-SubCell"/>
</dbReference>
<dbReference type="Pfam" id="PF07690">
    <property type="entry name" value="MFS_1"/>
    <property type="match status" value="1"/>
</dbReference>
<keyword evidence="2 5" id="KW-0812">Transmembrane</keyword>
<evidence type="ECO:0000256" key="1">
    <source>
        <dbReference type="ARBA" id="ARBA00004141"/>
    </source>
</evidence>
<feature type="transmembrane region" description="Helical" evidence="5">
    <location>
        <begin position="196"/>
        <end position="217"/>
    </location>
</feature>
<reference evidence="6" key="3">
    <citation type="submission" date="2025-09" db="UniProtKB">
        <authorList>
            <consortium name="Ensembl"/>
        </authorList>
    </citation>
    <scope>IDENTIFICATION</scope>
</reference>
<dbReference type="GeneTree" id="ENSGT00940000163251"/>
<keyword evidence="4 5" id="KW-0472">Membrane</keyword>
<name>A0A4W6DJ18_LATCA</name>
<dbReference type="Gene3D" id="1.20.1250.20">
    <property type="entry name" value="MFS general substrate transporter like domains"/>
    <property type="match status" value="1"/>
</dbReference>
<dbReference type="InterPro" id="IPR005829">
    <property type="entry name" value="Sugar_transporter_CS"/>
</dbReference>
<feature type="transmembrane region" description="Helical" evidence="5">
    <location>
        <begin position="21"/>
        <end position="44"/>
    </location>
</feature>
<dbReference type="GO" id="GO:0022857">
    <property type="term" value="F:transmembrane transporter activity"/>
    <property type="evidence" value="ECO:0007669"/>
    <property type="project" value="InterPro"/>
</dbReference>
<evidence type="ECO:0000256" key="2">
    <source>
        <dbReference type="ARBA" id="ARBA00022692"/>
    </source>
</evidence>